<feature type="transmembrane region" description="Helical" evidence="5">
    <location>
        <begin position="110"/>
        <end position="133"/>
    </location>
</feature>
<feature type="transmembrane region" description="Helical" evidence="5">
    <location>
        <begin position="190"/>
        <end position="213"/>
    </location>
</feature>
<dbReference type="SUPFAM" id="SSF81321">
    <property type="entry name" value="Family A G protein-coupled receptor-like"/>
    <property type="match status" value="1"/>
</dbReference>
<dbReference type="InterPro" id="IPR017452">
    <property type="entry name" value="GPCR_Rhodpsn_7TM"/>
</dbReference>
<dbReference type="Gene3D" id="1.20.1070.10">
    <property type="entry name" value="Rhodopsin 7-helix transmembrane proteins"/>
    <property type="match status" value="1"/>
</dbReference>
<dbReference type="PANTHER" id="PTHR26451">
    <property type="entry name" value="G_PROTEIN_RECEP_F1_2 DOMAIN-CONTAINING PROTEIN"/>
    <property type="match status" value="1"/>
</dbReference>
<dbReference type="Pfam" id="PF00001">
    <property type="entry name" value="7tm_1"/>
    <property type="match status" value="1"/>
</dbReference>
<keyword evidence="3 5" id="KW-1133">Transmembrane helix</keyword>
<reference evidence="8" key="1">
    <citation type="submission" date="2025-08" db="UniProtKB">
        <authorList>
            <consortium name="RefSeq"/>
        </authorList>
    </citation>
    <scope>IDENTIFICATION</scope>
</reference>
<feature type="transmembrane region" description="Helical" evidence="5">
    <location>
        <begin position="281"/>
        <end position="297"/>
    </location>
</feature>
<dbReference type="PRINTS" id="PR00237">
    <property type="entry name" value="GPCRRHODOPSN"/>
</dbReference>
<name>A0A6P8VY71_GYMAC</name>
<dbReference type="AlphaFoldDB" id="A0A6P8VY71"/>
<feature type="transmembrane region" description="Helical" evidence="5">
    <location>
        <begin position="243"/>
        <end position="261"/>
    </location>
</feature>
<evidence type="ECO:0000256" key="5">
    <source>
        <dbReference type="SAM" id="Phobius"/>
    </source>
</evidence>
<evidence type="ECO:0000313" key="8">
    <source>
        <dbReference type="RefSeq" id="XP_034096104.1"/>
    </source>
</evidence>
<accession>A0A6P8VY71</accession>
<sequence>MPDQNSIGDKAKFCCDKTSSCSKPHQGLFLKQYGAQMLFLSRVYHKSFISVEMSVSSANGTMVIQYRDSFSKAVAKNVIVVVIGISINYINVGLIHTFCKHQIFYTNPRYVLFIHLVINDMIQVTLSLCMFIISYTIYKINASVCCTFILMALIMTENTPLNLACMAIECYIAICFPLRHAHICTIKRTLILIGLIWTTTMLSCLPDLFITLATVPLDFFQSKIFCLRKTTFPNPIILEKRNITYIVYLIVVWFVIFFTYFKILSTAKTASSNAKKAKNTIILHGFQVLLCITNYISPQFQDSLIQRFPENITDSLFAFYIVLMIMPRAISPIVYGIRDTSFRKYLKTYLLCKSPQ</sequence>
<keyword evidence="2 5" id="KW-0812">Transmembrane</keyword>
<dbReference type="RefSeq" id="XP_034096104.1">
    <property type="nucleotide sequence ID" value="XM_034240213.1"/>
</dbReference>
<dbReference type="GO" id="GO:0004984">
    <property type="term" value="F:olfactory receptor activity"/>
    <property type="evidence" value="ECO:0007669"/>
    <property type="project" value="TreeGrafter"/>
</dbReference>
<dbReference type="InterPro" id="IPR000276">
    <property type="entry name" value="GPCR_Rhodpsn"/>
</dbReference>
<evidence type="ECO:0000256" key="3">
    <source>
        <dbReference type="ARBA" id="ARBA00022989"/>
    </source>
</evidence>
<feature type="transmembrane region" description="Helical" evidence="5">
    <location>
        <begin position="77"/>
        <end position="98"/>
    </location>
</feature>
<dbReference type="InterPro" id="IPR052921">
    <property type="entry name" value="GPCR1_Superfamily_Member"/>
</dbReference>
<gene>
    <name evidence="8" type="primary">LOC117562382</name>
</gene>
<dbReference type="Proteomes" id="UP000515161">
    <property type="component" value="Unplaced"/>
</dbReference>
<dbReference type="CDD" id="cd00637">
    <property type="entry name" value="7tm_classA_rhodopsin-like"/>
    <property type="match status" value="1"/>
</dbReference>
<dbReference type="KEGG" id="gacu:117562382"/>
<proteinExistence type="predicted"/>
<dbReference type="GO" id="GO:0004930">
    <property type="term" value="F:G protein-coupled receptor activity"/>
    <property type="evidence" value="ECO:0007669"/>
    <property type="project" value="InterPro"/>
</dbReference>
<dbReference type="GeneID" id="117562382"/>
<evidence type="ECO:0000259" key="6">
    <source>
        <dbReference type="PROSITE" id="PS50262"/>
    </source>
</evidence>
<evidence type="ECO:0000256" key="1">
    <source>
        <dbReference type="ARBA" id="ARBA00004370"/>
    </source>
</evidence>
<keyword evidence="7" id="KW-1185">Reference proteome</keyword>
<dbReference type="FunFam" id="1.20.1070.10:FF:000096">
    <property type="entry name" value="Odorant receptor 131-2"/>
    <property type="match status" value="1"/>
</dbReference>
<dbReference type="OrthoDB" id="8937503at2759"/>
<evidence type="ECO:0000256" key="4">
    <source>
        <dbReference type="ARBA" id="ARBA00023136"/>
    </source>
</evidence>
<dbReference type="PANTHER" id="PTHR26451:SF998">
    <property type="entry name" value="ODORANT RECEPTOR-RELATED"/>
    <property type="match status" value="1"/>
</dbReference>
<feature type="transmembrane region" description="Helical" evidence="5">
    <location>
        <begin position="161"/>
        <end position="178"/>
    </location>
</feature>
<dbReference type="InParanoid" id="A0A6P8VY71"/>
<protein>
    <submittedName>
        <fullName evidence="8">Odorant receptor 131-2-like isoform X1</fullName>
    </submittedName>
</protein>
<comment type="subcellular location">
    <subcellularLocation>
        <location evidence="1">Membrane</location>
    </subcellularLocation>
</comment>
<dbReference type="PROSITE" id="PS50262">
    <property type="entry name" value="G_PROTEIN_RECEP_F1_2"/>
    <property type="match status" value="1"/>
</dbReference>
<organism evidence="7 8">
    <name type="scientific">Gymnodraco acuticeps</name>
    <name type="common">Antarctic dragonfish</name>
    <dbReference type="NCBI Taxonomy" id="8218"/>
    <lineage>
        <taxon>Eukaryota</taxon>
        <taxon>Metazoa</taxon>
        <taxon>Chordata</taxon>
        <taxon>Craniata</taxon>
        <taxon>Vertebrata</taxon>
        <taxon>Euteleostomi</taxon>
        <taxon>Actinopterygii</taxon>
        <taxon>Neopterygii</taxon>
        <taxon>Teleostei</taxon>
        <taxon>Neoteleostei</taxon>
        <taxon>Acanthomorphata</taxon>
        <taxon>Eupercaria</taxon>
        <taxon>Perciformes</taxon>
        <taxon>Notothenioidei</taxon>
        <taxon>Bathydraconidae</taxon>
        <taxon>Gymnodraco</taxon>
    </lineage>
</organism>
<feature type="transmembrane region" description="Helical" evidence="5">
    <location>
        <begin position="140"/>
        <end position="155"/>
    </location>
</feature>
<keyword evidence="4 5" id="KW-0472">Membrane</keyword>
<feature type="transmembrane region" description="Helical" evidence="5">
    <location>
        <begin position="317"/>
        <end position="337"/>
    </location>
</feature>
<evidence type="ECO:0000256" key="2">
    <source>
        <dbReference type="ARBA" id="ARBA00022692"/>
    </source>
</evidence>
<evidence type="ECO:0000313" key="7">
    <source>
        <dbReference type="Proteomes" id="UP000515161"/>
    </source>
</evidence>
<feature type="domain" description="G-protein coupled receptors family 1 profile" evidence="6">
    <location>
        <begin position="90"/>
        <end position="335"/>
    </location>
</feature>
<dbReference type="GO" id="GO:0016020">
    <property type="term" value="C:membrane"/>
    <property type="evidence" value="ECO:0007669"/>
    <property type="project" value="UniProtKB-SubCell"/>
</dbReference>
<dbReference type="GO" id="GO:0005549">
    <property type="term" value="F:odorant binding"/>
    <property type="evidence" value="ECO:0007669"/>
    <property type="project" value="TreeGrafter"/>
</dbReference>